<proteinExistence type="predicted"/>
<dbReference type="EMBL" id="JAERRJ010000014">
    <property type="protein sequence ID" value="MBL1079001.1"/>
    <property type="molecule type" value="Genomic_DNA"/>
</dbReference>
<keyword evidence="3" id="KW-1185">Reference proteome</keyword>
<protein>
    <submittedName>
        <fullName evidence="2">Cobalamin biosynthesis protein</fullName>
    </submittedName>
</protein>
<organism evidence="2 3">
    <name type="scientific">Nocardia acididurans</name>
    <dbReference type="NCBI Taxonomy" id="2802282"/>
    <lineage>
        <taxon>Bacteria</taxon>
        <taxon>Bacillati</taxon>
        <taxon>Actinomycetota</taxon>
        <taxon>Actinomycetes</taxon>
        <taxon>Mycobacteriales</taxon>
        <taxon>Nocardiaceae</taxon>
        <taxon>Nocardia</taxon>
    </lineage>
</organism>
<dbReference type="InterPro" id="IPR052553">
    <property type="entry name" value="CbiG_hydrolase"/>
</dbReference>
<reference evidence="2 3" key="1">
    <citation type="submission" date="2021-01" db="EMBL/GenBank/DDBJ databases">
        <title>WGS of actinomycetes isolated from Thailand.</title>
        <authorList>
            <person name="Thawai C."/>
        </authorList>
    </citation>
    <scope>NUCLEOTIDE SEQUENCE [LARGE SCALE GENOMIC DNA]</scope>
    <source>
        <strain evidence="2 3">LPG 2</strain>
    </source>
</reference>
<dbReference type="Gene3D" id="3.30.420.180">
    <property type="entry name" value="CobE/GbiG C-terminal domain"/>
    <property type="match status" value="1"/>
</dbReference>
<dbReference type="InterPro" id="IPR036518">
    <property type="entry name" value="CobE/GbiG_C_sf"/>
</dbReference>
<dbReference type="InterPro" id="IPR002750">
    <property type="entry name" value="CobE/GbiG_C"/>
</dbReference>
<evidence type="ECO:0000313" key="3">
    <source>
        <dbReference type="Proteomes" id="UP000602198"/>
    </source>
</evidence>
<dbReference type="PANTHER" id="PTHR37477">
    <property type="entry name" value="COBALT-PRECORRIN-5A HYDROLASE"/>
    <property type="match status" value="1"/>
</dbReference>
<dbReference type="PANTHER" id="PTHR37477:SF1">
    <property type="entry name" value="COBALT-PRECORRIN-5A HYDROLASE"/>
    <property type="match status" value="1"/>
</dbReference>
<comment type="caution">
    <text evidence="2">The sequence shown here is derived from an EMBL/GenBank/DDBJ whole genome shotgun (WGS) entry which is preliminary data.</text>
</comment>
<evidence type="ECO:0000313" key="2">
    <source>
        <dbReference type="EMBL" id="MBL1079001.1"/>
    </source>
</evidence>
<evidence type="ECO:0000259" key="1">
    <source>
        <dbReference type="Pfam" id="PF01890"/>
    </source>
</evidence>
<sequence>MRAGAKSRDITDAVREVLGGSEIVCLATVDRRAGEPGLMEAAALLGVPVVGFASAQLAAVEVPNPSERTAAALGTSSVAEAAAVLAAGGGPLEVEKTVVSGITVAAVAVES</sequence>
<feature type="domain" description="CobE/GbiG C-terminal" evidence="1">
    <location>
        <begin position="2"/>
        <end position="106"/>
    </location>
</feature>
<dbReference type="SUPFAM" id="SSF159664">
    <property type="entry name" value="CobE/GbiG C-terminal domain-like"/>
    <property type="match status" value="1"/>
</dbReference>
<dbReference type="Proteomes" id="UP000602198">
    <property type="component" value="Unassembled WGS sequence"/>
</dbReference>
<name>A0ABS1MEN0_9NOCA</name>
<accession>A0ABS1MEN0</accession>
<gene>
    <name evidence="2" type="ORF">JK358_31815</name>
</gene>
<dbReference type="Pfam" id="PF01890">
    <property type="entry name" value="CbiG_C"/>
    <property type="match status" value="1"/>
</dbReference>